<feature type="compositionally biased region" description="Low complexity" evidence="1">
    <location>
        <begin position="20"/>
        <end position="30"/>
    </location>
</feature>
<dbReference type="SUPFAM" id="SSF52540">
    <property type="entry name" value="P-loop containing nucleoside triphosphate hydrolases"/>
    <property type="match status" value="1"/>
</dbReference>
<name>A0AA39WUT6_9PEZI</name>
<evidence type="ECO:0000313" key="3">
    <source>
        <dbReference type="EMBL" id="KAK0621977.1"/>
    </source>
</evidence>
<evidence type="ECO:0000256" key="1">
    <source>
        <dbReference type="SAM" id="MobiDB-lite"/>
    </source>
</evidence>
<accession>A0AA39WUT6</accession>
<gene>
    <name evidence="3" type="ORF">B0T17DRAFT_494273</name>
</gene>
<protein>
    <recommendedName>
        <fullName evidence="2">ATPase AAA-type core domain-containing protein</fullName>
    </recommendedName>
</protein>
<sequence>MGDYQPDSALSAPAQEPRQDQQPQVEQKGQPQDEREAPRWVWFLIGPTGCGKTTHAKALAKNLNFTYIEGDNVGFP</sequence>
<keyword evidence="4" id="KW-1185">Reference proteome</keyword>
<feature type="domain" description="ATPase AAA-type core" evidence="2">
    <location>
        <begin position="44"/>
        <end position="69"/>
    </location>
</feature>
<evidence type="ECO:0000259" key="2">
    <source>
        <dbReference type="Pfam" id="PF00004"/>
    </source>
</evidence>
<dbReference type="Pfam" id="PF00004">
    <property type="entry name" value="AAA"/>
    <property type="match status" value="1"/>
</dbReference>
<dbReference type="Gene3D" id="3.40.50.300">
    <property type="entry name" value="P-loop containing nucleotide triphosphate hydrolases"/>
    <property type="match status" value="1"/>
</dbReference>
<evidence type="ECO:0000313" key="4">
    <source>
        <dbReference type="Proteomes" id="UP001174934"/>
    </source>
</evidence>
<comment type="caution">
    <text evidence="3">The sequence shown here is derived from an EMBL/GenBank/DDBJ whole genome shotgun (WGS) entry which is preliminary data.</text>
</comment>
<dbReference type="InterPro" id="IPR027417">
    <property type="entry name" value="P-loop_NTPase"/>
</dbReference>
<dbReference type="AlphaFoldDB" id="A0AA39WUT6"/>
<dbReference type="GO" id="GO:0005524">
    <property type="term" value="F:ATP binding"/>
    <property type="evidence" value="ECO:0007669"/>
    <property type="project" value="InterPro"/>
</dbReference>
<feature type="region of interest" description="Disordered" evidence="1">
    <location>
        <begin position="1"/>
        <end position="39"/>
    </location>
</feature>
<proteinExistence type="predicted"/>
<organism evidence="3 4">
    <name type="scientific">Bombardia bombarda</name>
    <dbReference type="NCBI Taxonomy" id="252184"/>
    <lineage>
        <taxon>Eukaryota</taxon>
        <taxon>Fungi</taxon>
        <taxon>Dikarya</taxon>
        <taxon>Ascomycota</taxon>
        <taxon>Pezizomycotina</taxon>
        <taxon>Sordariomycetes</taxon>
        <taxon>Sordariomycetidae</taxon>
        <taxon>Sordariales</taxon>
        <taxon>Lasiosphaeriaceae</taxon>
        <taxon>Bombardia</taxon>
    </lineage>
</organism>
<dbReference type="Proteomes" id="UP001174934">
    <property type="component" value="Unassembled WGS sequence"/>
</dbReference>
<dbReference type="EMBL" id="JAULSR010000004">
    <property type="protein sequence ID" value="KAK0621977.1"/>
    <property type="molecule type" value="Genomic_DNA"/>
</dbReference>
<dbReference type="GO" id="GO:0016887">
    <property type="term" value="F:ATP hydrolysis activity"/>
    <property type="evidence" value="ECO:0007669"/>
    <property type="project" value="InterPro"/>
</dbReference>
<reference evidence="3" key="1">
    <citation type="submission" date="2023-06" db="EMBL/GenBank/DDBJ databases">
        <title>Genome-scale phylogeny and comparative genomics of the fungal order Sordariales.</title>
        <authorList>
            <consortium name="Lawrence Berkeley National Laboratory"/>
            <person name="Hensen N."/>
            <person name="Bonometti L."/>
            <person name="Westerberg I."/>
            <person name="Brannstrom I.O."/>
            <person name="Guillou S."/>
            <person name="Cros-Aarteil S."/>
            <person name="Calhoun S."/>
            <person name="Haridas S."/>
            <person name="Kuo A."/>
            <person name="Mondo S."/>
            <person name="Pangilinan J."/>
            <person name="Riley R."/>
            <person name="LaButti K."/>
            <person name="Andreopoulos B."/>
            <person name="Lipzen A."/>
            <person name="Chen C."/>
            <person name="Yanf M."/>
            <person name="Daum C."/>
            <person name="Ng V."/>
            <person name="Clum A."/>
            <person name="Steindorff A."/>
            <person name="Ohm R."/>
            <person name="Martin F."/>
            <person name="Silar P."/>
            <person name="Natvig D."/>
            <person name="Lalanne C."/>
            <person name="Gautier V."/>
            <person name="Ament-velasquez S.L."/>
            <person name="Kruys A."/>
            <person name="Hutchinson M.I."/>
            <person name="Powell A.J."/>
            <person name="Barry K."/>
            <person name="Miller A.N."/>
            <person name="Grigoriev I.V."/>
            <person name="Debuchy R."/>
            <person name="Gladieux P."/>
            <person name="Thoren M.H."/>
            <person name="Johannesson H."/>
        </authorList>
    </citation>
    <scope>NUCLEOTIDE SEQUENCE</scope>
    <source>
        <strain evidence="3">SMH3391-2</strain>
    </source>
</reference>
<dbReference type="InterPro" id="IPR003959">
    <property type="entry name" value="ATPase_AAA_core"/>
</dbReference>